<dbReference type="AlphaFoldDB" id="A0A226DXI8"/>
<accession>A0A226DXI8</accession>
<name>A0A226DXI8_FOLCA</name>
<proteinExistence type="predicted"/>
<evidence type="ECO:0000313" key="1">
    <source>
        <dbReference type="EMBL" id="OXA49401.1"/>
    </source>
</evidence>
<organism evidence="1 2">
    <name type="scientific">Folsomia candida</name>
    <name type="common">Springtail</name>
    <dbReference type="NCBI Taxonomy" id="158441"/>
    <lineage>
        <taxon>Eukaryota</taxon>
        <taxon>Metazoa</taxon>
        <taxon>Ecdysozoa</taxon>
        <taxon>Arthropoda</taxon>
        <taxon>Hexapoda</taxon>
        <taxon>Collembola</taxon>
        <taxon>Entomobryomorpha</taxon>
        <taxon>Isotomoidea</taxon>
        <taxon>Isotomidae</taxon>
        <taxon>Proisotominae</taxon>
        <taxon>Folsomia</taxon>
    </lineage>
</organism>
<sequence>MDNCPTRKGTGSLFQDLLSLTIPLKRCTFPNTRVPKNLHTNPVRKLSSKGATCSICTNEVKNLKPFSPEELAIIGENVPSSLLNVNLDFTWICSPCGSILATLSKLRRKIENITICLRTLVGIRLRKQCRCEGT</sequence>
<dbReference type="Proteomes" id="UP000198287">
    <property type="component" value="Unassembled WGS sequence"/>
</dbReference>
<reference evidence="1 2" key="1">
    <citation type="submission" date="2015-12" db="EMBL/GenBank/DDBJ databases">
        <title>The genome of Folsomia candida.</title>
        <authorList>
            <person name="Faddeeva A."/>
            <person name="Derks M.F."/>
            <person name="Anvar Y."/>
            <person name="Smit S."/>
            <person name="Van Straalen N."/>
            <person name="Roelofs D."/>
        </authorList>
    </citation>
    <scope>NUCLEOTIDE SEQUENCE [LARGE SCALE GENOMIC DNA]</scope>
    <source>
        <strain evidence="1 2">VU population</strain>
        <tissue evidence="1">Whole body</tissue>
    </source>
</reference>
<dbReference type="EMBL" id="LNIX01000010">
    <property type="protein sequence ID" value="OXA49401.1"/>
    <property type="molecule type" value="Genomic_DNA"/>
</dbReference>
<protein>
    <submittedName>
        <fullName evidence="1">Uncharacterized protein</fullName>
    </submittedName>
</protein>
<keyword evidence="2" id="KW-1185">Reference proteome</keyword>
<gene>
    <name evidence="1" type="ORF">Fcan01_15537</name>
</gene>
<comment type="caution">
    <text evidence="1">The sequence shown here is derived from an EMBL/GenBank/DDBJ whole genome shotgun (WGS) entry which is preliminary data.</text>
</comment>
<evidence type="ECO:0000313" key="2">
    <source>
        <dbReference type="Proteomes" id="UP000198287"/>
    </source>
</evidence>